<dbReference type="InterPro" id="IPR013977">
    <property type="entry name" value="GcvT_C"/>
</dbReference>
<evidence type="ECO:0000259" key="9">
    <source>
        <dbReference type="Pfam" id="PF01571"/>
    </source>
</evidence>
<gene>
    <name evidence="7 11" type="primary">gcvT</name>
    <name evidence="11" type="ORF">ISALK_05945</name>
</gene>
<dbReference type="HAMAP" id="MF_00259">
    <property type="entry name" value="GcvT"/>
    <property type="match status" value="1"/>
</dbReference>
<dbReference type="InterPro" id="IPR027266">
    <property type="entry name" value="TrmE/GcvT-like"/>
</dbReference>
<protein>
    <recommendedName>
        <fullName evidence="2 7">Aminomethyltransferase</fullName>
        <ecNumber evidence="2 7">2.1.2.10</ecNumber>
    </recommendedName>
    <alternativeName>
        <fullName evidence="5 7">Glycine cleavage system T protein</fullName>
    </alternativeName>
</protein>
<dbReference type="InterPro" id="IPR028896">
    <property type="entry name" value="GcvT/YgfZ/DmdA"/>
</dbReference>
<dbReference type="EMBL" id="SUMG01000005">
    <property type="protein sequence ID" value="NBG88039.1"/>
    <property type="molecule type" value="Genomic_DNA"/>
</dbReference>
<dbReference type="GO" id="GO:0004047">
    <property type="term" value="F:aminomethyltransferase activity"/>
    <property type="evidence" value="ECO:0007669"/>
    <property type="project" value="UniProtKB-UniRule"/>
</dbReference>
<feature type="binding site" evidence="8">
    <location>
        <position position="199"/>
    </location>
    <ligand>
        <name>substrate</name>
    </ligand>
</feature>
<dbReference type="InterPro" id="IPR006222">
    <property type="entry name" value="GCVT_N"/>
</dbReference>
<dbReference type="PIRSF" id="PIRSF006487">
    <property type="entry name" value="GcvT"/>
    <property type="match status" value="1"/>
</dbReference>
<evidence type="ECO:0000313" key="11">
    <source>
        <dbReference type="EMBL" id="NBG88039.1"/>
    </source>
</evidence>
<keyword evidence="4 7" id="KW-0808">Transferase</keyword>
<sequence length="363" mass="41390">MENVKKTPLYEEHLNLEGKVVDFHGWALPIEYEGILQEHQAVRERAGLFDVSHMGELRIKGDQAEAFVQYLMTNDITTMDDGQIVYTFMCYPHGGVVDDLLVYKYDRKHYYLVINASNVDKDFQWIRDQKKDFKVEVQNESDEVAEVAIQGPKAEEILQKLTDTPLKEITFFTFKEGVKISGKDCLVSRTGYTGEDGFEVYMKPEDAREIWRDILRVGKEEGIQPAALGARDTLRFEAGLPLYGNELSKDITPLEAGFGFFVKFTEDDFIGKEALQKHKKEGVQRKIVGFELMKKGIPREGYEVYKEGQKIGVVTTGYLSPTLGKSIGLALVDVEHGKMGKTIQIKVRKREIDAQIISKRFLK</sequence>
<dbReference type="FunFam" id="3.30.70.1400:FF:000001">
    <property type="entry name" value="Aminomethyltransferase"/>
    <property type="match status" value="1"/>
</dbReference>
<dbReference type="Proteomes" id="UP000449710">
    <property type="component" value="Unassembled WGS sequence"/>
</dbReference>
<dbReference type="SUPFAM" id="SSF101790">
    <property type="entry name" value="Aminomethyltransferase beta-barrel domain"/>
    <property type="match status" value="1"/>
</dbReference>
<dbReference type="PANTHER" id="PTHR43757:SF2">
    <property type="entry name" value="AMINOMETHYLTRANSFERASE, MITOCHONDRIAL"/>
    <property type="match status" value="1"/>
</dbReference>
<feature type="domain" description="GCVT N-terminal" evidence="9">
    <location>
        <begin position="9"/>
        <end position="265"/>
    </location>
</feature>
<dbReference type="FunFam" id="2.40.30.110:FF:000003">
    <property type="entry name" value="Aminomethyltransferase"/>
    <property type="match status" value="1"/>
</dbReference>
<dbReference type="NCBIfam" id="TIGR00528">
    <property type="entry name" value="gcvT"/>
    <property type="match status" value="1"/>
</dbReference>
<evidence type="ECO:0000256" key="3">
    <source>
        <dbReference type="ARBA" id="ARBA00022576"/>
    </source>
</evidence>
<evidence type="ECO:0000256" key="4">
    <source>
        <dbReference type="ARBA" id="ARBA00022679"/>
    </source>
</evidence>
<dbReference type="Gene3D" id="3.30.1360.120">
    <property type="entry name" value="Probable tRNA modification gtpase trme, domain 1"/>
    <property type="match status" value="1"/>
</dbReference>
<dbReference type="PANTHER" id="PTHR43757">
    <property type="entry name" value="AMINOMETHYLTRANSFERASE"/>
    <property type="match status" value="1"/>
</dbReference>
<comment type="similarity">
    <text evidence="1 7">Belongs to the GcvT family.</text>
</comment>
<dbReference type="GO" id="GO:0019464">
    <property type="term" value="P:glycine decarboxylation via glycine cleavage system"/>
    <property type="evidence" value="ECO:0007669"/>
    <property type="project" value="UniProtKB-UniRule"/>
</dbReference>
<name>A0AA43XKN6_9CLOT</name>
<evidence type="ECO:0000256" key="1">
    <source>
        <dbReference type="ARBA" id="ARBA00008609"/>
    </source>
</evidence>
<dbReference type="FunFam" id="4.10.1250.10:FF:000001">
    <property type="entry name" value="Aminomethyltransferase"/>
    <property type="match status" value="1"/>
</dbReference>
<proteinExistence type="inferred from homology"/>
<evidence type="ECO:0000256" key="7">
    <source>
        <dbReference type="HAMAP-Rule" id="MF_00259"/>
    </source>
</evidence>
<dbReference type="Gene3D" id="2.40.30.110">
    <property type="entry name" value="Aminomethyltransferase beta-barrel domains"/>
    <property type="match status" value="1"/>
</dbReference>
<evidence type="ECO:0000259" key="10">
    <source>
        <dbReference type="Pfam" id="PF08669"/>
    </source>
</evidence>
<evidence type="ECO:0000313" key="12">
    <source>
        <dbReference type="Proteomes" id="UP000449710"/>
    </source>
</evidence>
<comment type="subunit">
    <text evidence="7">The glycine cleavage system is composed of four proteins: P, T, L and H.</text>
</comment>
<dbReference type="GO" id="GO:0005829">
    <property type="term" value="C:cytosol"/>
    <property type="evidence" value="ECO:0007669"/>
    <property type="project" value="TreeGrafter"/>
</dbReference>
<dbReference type="Pfam" id="PF01571">
    <property type="entry name" value="GCV_T"/>
    <property type="match status" value="1"/>
</dbReference>
<dbReference type="GO" id="GO:0005960">
    <property type="term" value="C:glycine cleavage complex"/>
    <property type="evidence" value="ECO:0007669"/>
    <property type="project" value="InterPro"/>
</dbReference>
<comment type="catalytic activity">
    <reaction evidence="6 7">
        <text>N(6)-[(R)-S(8)-aminomethyldihydrolipoyl]-L-lysyl-[protein] + (6S)-5,6,7,8-tetrahydrofolate = N(6)-[(R)-dihydrolipoyl]-L-lysyl-[protein] + (6R)-5,10-methylene-5,6,7,8-tetrahydrofolate + NH4(+)</text>
        <dbReference type="Rhea" id="RHEA:16945"/>
        <dbReference type="Rhea" id="RHEA-COMP:10475"/>
        <dbReference type="Rhea" id="RHEA-COMP:10492"/>
        <dbReference type="ChEBI" id="CHEBI:15636"/>
        <dbReference type="ChEBI" id="CHEBI:28938"/>
        <dbReference type="ChEBI" id="CHEBI:57453"/>
        <dbReference type="ChEBI" id="CHEBI:83100"/>
        <dbReference type="ChEBI" id="CHEBI:83143"/>
        <dbReference type="EC" id="2.1.2.10"/>
    </reaction>
</comment>
<dbReference type="AlphaFoldDB" id="A0AA43XKN6"/>
<evidence type="ECO:0000256" key="5">
    <source>
        <dbReference type="ARBA" id="ARBA00031395"/>
    </source>
</evidence>
<dbReference type="Gene3D" id="3.30.70.1400">
    <property type="entry name" value="Aminomethyltransferase beta-barrel domains"/>
    <property type="match status" value="1"/>
</dbReference>
<dbReference type="RefSeq" id="WP_160720137.1">
    <property type="nucleotide sequence ID" value="NZ_SUMG01000005.1"/>
</dbReference>
<reference evidence="11 12" key="1">
    <citation type="submission" date="2019-04" db="EMBL/GenBank/DDBJ databases">
        <title>Isachenkonia alkalipeptolytica gen. nov. sp. nov. a new anaerobic, alkiliphilic organothrophic bacterium capable to reduce synthesized ferrihydrite isolated from a soda lake.</title>
        <authorList>
            <person name="Toshchakov S.V."/>
            <person name="Zavarzina D.G."/>
            <person name="Zhilina T.N."/>
            <person name="Kostrikina N.A."/>
            <person name="Kublanov I.V."/>
        </authorList>
    </citation>
    <scope>NUCLEOTIDE SEQUENCE [LARGE SCALE GENOMIC DNA]</scope>
    <source>
        <strain evidence="11 12">Z-1701</strain>
    </source>
</reference>
<dbReference type="InterPro" id="IPR029043">
    <property type="entry name" value="GcvT/YgfZ_C"/>
</dbReference>
<dbReference type="NCBIfam" id="NF001567">
    <property type="entry name" value="PRK00389.1"/>
    <property type="match status" value="1"/>
</dbReference>
<evidence type="ECO:0000256" key="8">
    <source>
        <dbReference type="PIRSR" id="PIRSR006487-1"/>
    </source>
</evidence>
<dbReference type="Gene3D" id="4.10.1250.10">
    <property type="entry name" value="Aminomethyltransferase fragment"/>
    <property type="match status" value="1"/>
</dbReference>
<organism evidence="11 12">
    <name type="scientific">Isachenkonia alkalipeptolytica</name>
    <dbReference type="NCBI Taxonomy" id="2565777"/>
    <lineage>
        <taxon>Bacteria</taxon>
        <taxon>Bacillati</taxon>
        <taxon>Bacillota</taxon>
        <taxon>Clostridia</taxon>
        <taxon>Eubacteriales</taxon>
        <taxon>Clostridiaceae</taxon>
        <taxon>Isachenkonia</taxon>
    </lineage>
</organism>
<dbReference type="InterPro" id="IPR006223">
    <property type="entry name" value="GcvT"/>
</dbReference>
<evidence type="ECO:0000256" key="2">
    <source>
        <dbReference type="ARBA" id="ARBA00012616"/>
    </source>
</evidence>
<evidence type="ECO:0000256" key="6">
    <source>
        <dbReference type="ARBA" id="ARBA00047665"/>
    </source>
</evidence>
<comment type="function">
    <text evidence="7">The glycine cleavage system catalyzes the degradation of glycine.</text>
</comment>
<accession>A0AA43XKN6</accession>
<keyword evidence="3 7" id="KW-0032">Aminotransferase</keyword>
<dbReference type="EC" id="2.1.2.10" evidence="2 7"/>
<keyword evidence="12" id="KW-1185">Reference proteome</keyword>
<dbReference type="GO" id="GO:0008483">
    <property type="term" value="F:transaminase activity"/>
    <property type="evidence" value="ECO:0007669"/>
    <property type="project" value="UniProtKB-KW"/>
</dbReference>
<feature type="domain" description="Aminomethyltransferase C-terminal" evidence="10">
    <location>
        <begin position="285"/>
        <end position="362"/>
    </location>
</feature>
<dbReference type="InterPro" id="IPR022903">
    <property type="entry name" value="GcvT_bac"/>
</dbReference>
<comment type="caution">
    <text evidence="11">The sequence shown here is derived from an EMBL/GenBank/DDBJ whole genome shotgun (WGS) entry which is preliminary data.</text>
</comment>
<dbReference type="SUPFAM" id="SSF103025">
    <property type="entry name" value="Folate-binding domain"/>
    <property type="match status" value="1"/>
</dbReference>
<dbReference type="Pfam" id="PF08669">
    <property type="entry name" value="GCV_T_C"/>
    <property type="match status" value="1"/>
</dbReference>